<evidence type="ECO:0000313" key="2">
    <source>
        <dbReference type="Proteomes" id="UP000595016"/>
    </source>
</evidence>
<accession>A0A7S9XEY8</accession>
<dbReference type="GO" id="GO:0016787">
    <property type="term" value="F:hydrolase activity"/>
    <property type="evidence" value="ECO:0007669"/>
    <property type="project" value="UniProtKB-KW"/>
</dbReference>
<reference evidence="1 2" key="1">
    <citation type="submission" date="2020-10" db="EMBL/GenBank/DDBJ databases">
        <authorList>
            <person name="Dukhno E.A."/>
            <person name="Kornienko N.O."/>
            <person name="Shybanov S.R."/>
            <person name="Kharina A.V."/>
            <person name="Budzanivska I.G."/>
        </authorList>
    </citation>
    <scope>NUCLEOTIDE SEQUENCE [LARGE SCALE GENOMIC DNA]</scope>
</reference>
<proteinExistence type="predicted"/>
<keyword evidence="2" id="KW-1185">Reference proteome</keyword>
<keyword evidence="1" id="KW-0378">Hydrolase</keyword>
<dbReference type="EMBL" id="MW082583">
    <property type="protein sequence ID" value="QPI13748.1"/>
    <property type="molecule type" value="Genomic_DNA"/>
</dbReference>
<organism evidence="1 2">
    <name type="scientific">Serratia phage Tsm2</name>
    <dbReference type="NCBI Taxonomy" id="2787014"/>
    <lineage>
        <taxon>Viruses</taxon>
        <taxon>Duplodnaviria</taxon>
        <taxon>Heunggongvirae</taxon>
        <taxon>Uroviricota</taxon>
        <taxon>Caudoviricetes</taxon>
        <taxon>Sarkviridae</taxon>
        <taxon>Otakuvirus</taxon>
        <taxon>Otakuvirus Tsm2</taxon>
    </lineage>
</organism>
<evidence type="ECO:0000313" key="1">
    <source>
        <dbReference type="EMBL" id="QPI13748.1"/>
    </source>
</evidence>
<protein>
    <submittedName>
        <fullName evidence="1">Peptidoglycan hydrolase/transglycosylase</fullName>
    </submittedName>
</protein>
<gene>
    <name evidence="1" type="ORF">SIPHO4S_00052</name>
</gene>
<name>A0A7S9XEY8_9CAUD</name>
<dbReference type="Proteomes" id="UP000595016">
    <property type="component" value="Segment"/>
</dbReference>
<sequence length="121" mass="13864">MNITDYTGERYDFRVYNCWHHVRRVRADAGLDTPAFDVTTPAAINDAFDAGHANPKGLQRADAPQDFDAVLMAERHAGRLVWHAGVYFAGMVSHCDRAARQVKLEALRDLTARYQRIEFWR</sequence>